<evidence type="ECO:0000313" key="2">
    <source>
        <dbReference type="EnsemblMetazoa" id="AQUA015203-PA"/>
    </source>
</evidence>
<feature type="chain" id="PRO_5008143484" evidence="1">
    <location>
        <begin position="19"/>
        <end position="65"/>
    </location>
</feature>
<proteinExistence type="predicted"/>
<feature type="signal peptide" evidence="1">
    <location>
        <begin position="1"/>
        <end position="18"/>
    </location>
</feature>
<reference evidence="2" key="1">
    <citation type="submission" date="2020-05" db="UniProtKB">
        <authorList>
            <consortium name="EnsemblMetazoa"/>
        </authorList>
    </citation>
    <scope>IDENTIFICATION</scope>
    <source>
        <strain evidence="2">SANGQUA</strain>
    </source>
</reference>
<keyword evidence="1" id="KW-0732">Signal</keyword>
<organism evidence="2 3">
    <name type="scientific">Anopheles quadriannulatus</name>
    <name type="common">Mosquito</name>
    <dbReference type="NCBI Taxonomy" id="34691"/>
    <lineage>
        <taxon>Eukaryota</taxon>
        <taxon>Metazoa</taxon>
        <taxon>Ecdysozoa</taxon>
        <taxon>Arthropoda</taxon>
        <taxon>Hexapoda</taxon>
        <taxon>Insecta</taxon>
        <taxon>Pterygota</taxon>
        <taxon>Neoptera</taxon>
        <taxon>Endopterygota</taxon>
        <taxon>Diptera</taxon>
        <taxon>Nematocera</taxon>
        <taxon>Culicoidea</taxon>
        <taxon>Culicidae</taxon>
        <taxon>Anophelinae</taxon>
        <taxon>Anopheles</taxon>
    </lineage>
</organism>
<dbReference type="Proteomes" id="UP000076407">
    <property type="component" value="Unassembled WGS sequence"/>
</dbReference>
<name>A0A182XTR9_ANOQN</name>
<evidence type="ECO:0000256" key="1">
    <source>
        <dbReference type="SAM" id="SignalP"/>
    </source>
</evidence>
<dbReference type="VEuPathDB" id="VectorBase:AQUA015203"/>
<keyword evidence="3" id="KW-1185">Reference proteome</keyword>
<sequence length="65" mass="6692">MTAFYSLIVLLLIKLSRAGPVPNFGLPVSVAGSAQVISASNQTSAVVKCATNHLGNVSLASNYTK</sequence>
<evidence type="ECO:0000313" key="3">
    <source>
        <dbReference type="Proteomes" id="UP000076407"/>
    </source>
</evidence>
<accession>A0A182XTR9</accession>
<protein>
    <submittedName>
        <fullName evidence="2">Uncharacterized protein</fullName>
    </submittedName>
</protein>
<dbReference type="AlphaFoldDB" id="A0A182XTR9"/>
<dbReference type="EnsemblMetazoa" id="AQUA015203-RA">
    <property type="protein sequence ID" value="AQUA015203-PA"/>
    <property type="gene ID" value="AQUA015203"/>
</dbReference>